<keyword evidence="6 15" id="KW-0285">Flavoprotein</keyword>
<evidence type="ECO:0000256" key="13">
    <source>
        <dbReference type="ARBA" id="ARBA00048649"/>
    </source>
</evidence>
<feature type="domain" description="Globin" evidence="16">
    <location>
        <begin position="1"/>
        <end position="138"/>
    </location>
</feature>
<reference evidence="18" key="1">
    <citation type="submission" date="2017-05" db="EMBL/GenBank/DDBJ databases">
        <authorList>
            <person name="Varghese N."/>
            <person name="Submissions S."/>
        </authorList>
    </citation>
    <scope>NUCLEOTIDE SEQUENCE</scope>
    <source>
        <strain evidence="18">DSM 45262</strain>
    </source>
</reference>
<dbReference type="GO" id="GO:0019825">
    <property type="term" value="F:oxygen binding"/>
    <property type="evidence" value="ECO:0007669"/>
    <property type="project" value="InterPro"/>
</dbReference>
<comment type="caution">
    <text evidence="15">Lacks conserved residue(s) required for the propagation of feature annotation.</text>
</comment>
<dbReference type="SUPFAM" id="SSF63380">
    <property type="entry name" value="Riboflavin synthase domain-like"/>
    <property type="match status" value="1"/>
</dbReference>
<evidence type="ECO:0000256" key="3">
    <source>
        <dbReference type="ARBA" id="ARBA00022448"/>
    </source>
</evidence>
<dbReference type="InterPro" id="IPR023950">
    <property type="entry name" value="Hmp"/>
</dbReference>
<comment type="similarity">
    <text evidence="2 15">Belongs to the globin family. Two-domain flavohemoproteins subfamily.</text>
</comment>
<evidence type="ECO:0000259" key="17">
    <source>
        <dbReference type="PROSITE" id="PS51384"/>
    </source>
</evidence>
<keyword evidence="12 15" id="KW-0520">NAD</keyword>
<evidence type="ECO:0000259" key="16">
    <source>
        <dbReference type="PROSITE" id="PS01033"/>
    </source>
</evidence>
<dbReference type="EC" id="1.14.12.17" evidence="15"/>
<dbReference type="InterPro" id="IPR009050">
    <property type="entry name" value="Globin-like_sf"/>
</dbReference>
<feature type="binding site" evidence="15">
    <location>
        <position position="190"/>
    </location>
    <ligand>
        <name>FAD</name>
        <dbReference type="ChEBI" id="CHEBI:57692"/>
    </ligand>
</feature>
<feature type="domain" description="FAD-binding FR-type" evidence="17">
    <location>
        <begin position="152"/>
        <end position="257"/>
    </location>
</feature>
<protein>
    <recommendedName>
        <fullName evidence="15">Flavohemoprotein</fullName>
    </recommendedName>
    <alternativeName>
        <fullName evidence="15">Flavohemoglobin</fullName>
    </alternativeName>
    <alternativeName>
        <fullName evidence="15">Hemoglobin-like protein</fullName>
    </alternativeName>
    <alternativeName>
        <fullName evidence="15">Nitric oxide dioxygenase</fullName>
        <shortName evidence="15">NO oxygenase</shortName>
        <shortName evidence="15">NOD</shortName>
        <ecNumber evidence="15">1.14.12.17</ecNumber>
    </alternativeName>
</protein>
<comment type="catalytic activity">
    <reaction evidence="14 15">
        <text>2 nitric oxide + NADPH + 2 O2 = 2 nitrate + NADP(+) + H(+)</text>
        <dbReference type="Rhea" id="RHEA:19465"/>
        <dbReference type="ChEBI" id="CHEBI:15378"/>
        <dbReference type="ChEBI" id="CHEBI:15379"/>
        <dbReference type="ChEBI" id="CHEBI:16480"/>
        <dbReference type="ChEBI" id="CHEBI:17632"/>
        <dbReference type="ChEBI" id="CHEBI:57783"/>
        <dbReference type="ChEBI" id="CHEBI:58349"/>
        <dbReference type="EC" id="1.14.12.17"/>
    </reaction>
</comment>
<dbReference type="RefSeq" id="WP_106341957.1">
    <property type="nucleotide sequence ID" value="NZ_FXTU01000001.1"/>
</dbReference>
<comment type="caution">
    <text evidence="18">The sequence shown here is derived from an EMBL/GenBank/DDBJ whole genome shotgun (WGS) entry which is preliminary data.</text>
</comment>
<dbReference type="FunFam" id="1.10.490.10:FF:000003">
    <property type="entry name" value="Flavohemoprotein"/>
    <property type="match status" value="1"/>
</dbReference>
<keyword evidence="4 15" id="KW-0349">Heme</keyword>
<feature type="active site" description="Charge relay system" evidence="15">
    <location>
        <position position="95"/>
    </location>
</feature>
<keyword evidence="8 15" id="KW-0274">FAD</keyword>
<dbReference type="PROSITE" id="PS51384">
    <property type="entry name" value="FAD_FR"/>
    <property type="match status" value="1"/>
</dbReference>
<keyword evidence="3 15" id="KW-0813">Transport</keyword>
<dbReference type="AlphaFoldDB" id="A0AA46ADM0"/>
<feature type="binding site" evidence="15">
    <location>
        <begin position="206"/>
        <end position="209"/>
    </location>
    <ligand>
        <name>FAD</name>
        <dbReference type="ChEBI" id="CHEBI:57692"/>
    </ligand>
</feature>
<dbReference type="CDD" id="cd06184">
    <property type="entry name" value="flavohem_like_fad_nad_binding"/>
    <property type="match status" value="1"/>
</dbReference>
<dbReference type="FunFam" id="2.40.30.10:FF:000034">
    <property type="entry name" value="Flavohemoprotein"/>
    <property type="match status" value="1"/>
</dbReference>
<dbReference type="PRINTS" id="PR00371">
    <property type="entry name" value="FPNCR"/>
</dbReference>
<dbReference type="GO" id="GO:0020037">
    <property type="term" value="F:heme binding"/>
    <property type="evidence" value="ECO:0007669"/>
    <property type="project" value="InterPro"/>
</dbReference>
<feature type="site" description="Influences the redox potential of the prosthetic heme and FAD groups" evidence="15">
    <location>
        <position position="84"/>
    </location>
</feature>
<evidence type="ECO:0000256" key="8">
    <source>
        <dbReference type="ARBA" id="ARBA00022827"/>
    </source>
</evidence>
<dbReference type="Gene3D" id="3.40.50.80">
    <property type="entry name" value="Nucleotide-binding domain of ferredoxin-NADP reductase (FNR) module"/>
    <property type="match status" value="1"/>
</dbReference>
<comment type="function">
    <text evidence="15">Is involved in NO detoxification in an aerobic process, termed nitric oxide dioxygenase (NOD) reaction that utilizes O(2) and NAD(P)H to convert NO to nitrate, which protects the bacterium from various noxious nitrogen compounds. Therefore, plays a central role in the inducible response to nitrosative stress.</text>
</comment>
<feature type="region of interest" description="Reductase" evidence="15">
    <location>
        <begin position="149"/>
        <end position="408"/>
    </location>
</feature>
<dbReference type="Gene3D" id="2.40.30.10">
    <property type="entry name" value="Translation factors"/>
    <property type="match status" value="1"/>
</dbReference>
<dbReference type="InterPro" id="IPR012292">
    <property type="entry name" value="Globin/Proto"/>
</dbReference>
<sequence>MLQKETIRLIQESVPLLREYGHKITANFYKRMFNEHPELLNIFNHANQRKGHQQQALANAVYAAAANITQLEQILPTVKHIAHKHRSIGVLPEHYPIVGQNLLLAMRDVLQDKLTEPMLNAWQETYGVIADLFIQMEEELYQQAEQQPGGWRGFRDLVVTKKVRESEHITSFYLEPKDGQPLATFLPGQYISVKVEIPGDPYTHIRQYSLSDDPNASHYRITVKQEENGKVSTYLHQEVEEGSVLSVSAPAGVFTLEQTDSPVILLSAGVGLTPLLSMLKALAQSPSSQRVIHIHATHNSQTHALREEVLRIANSHAHIENYFCYSQPTDTDRLNRLYDKEGLIDAEWLKTVLPSTGHFYLCGPSAFMRDCYQALLSLGIAPAAIHHEIFGPAGAWTPPAAAPMGATQ</sequence>
<evidence type="ECO:0000256" key="5">
    <source>
        <dbReference type="ARBA" id="ARBA00022621"/>
    </source>
</evidence>
<dbReference type="Pfam" id="PF00970">
    <property type="entry name" value="FAD_binding_6"/>
    <property type="match status" value="1"/>
</dbReference>
<dbReference type="GO" id="GO:0009636">
    <property type="term" value="P:response to toxic substance"/>
    <property type="evidence" value="ECO:0007669"/>
    <property type="project" value="UniProtKB-KW"/>
</dbReference>
<feature type="site" description="Involved in heme-bound ligand stabilization and O-O bond activation" evidence="15">
    <location>
        <position position="29"/>
    </location>
</feature>
<keyword evidence="18" id="KW-0223">Dioxygenase</keyword>
<dbReference type="InterPro" id="IPR017938">
    <property type="entry name" value="Riboflavin_synthase-like_b-brl"/>
</dbReference>
<comment type="catalytic activity">
    <reaction evidence="13 15">
        <text>2 nitric oxide + NADH + 2 O2 = 2 nitrate + NAD(+) + H(+)</text>
        <dbReference type="Rhea" id="RHEA:19469"/>
        <dbReference type="ChEBI" id="CHEBI:15378"/>
        <dbReference type="ChEBI" id="CHEBI:15379"/>
        <dbReference type="ChEBI" id="CHEBI:16480"/>
        <dbReference type="ChEBI" id="CHEBI:17632"/>
        <dbReference type="ChEBI" id="CHEBI:57540"/>
        <dbReference type="ChEBI" id="CHEBI:57945"/>
        <dbReference type="EC" id="1.14.12.17"/>
    </reaction>
</comment>
<feature type="active site" description="Charge relay system" evidence="15">
    <location>
        <position position="137"/>
    </location>
</feature>
<evidence type="ECO:0000313" key="18">
    <source>
        <dbReference type="EMBL" id="SMP06205.1"/>
    </source>
</evidence>
<evidence type="ECO:0000256" key="12">
    <source>
        <dbReference type="ARBA" id="ARBA00023027"/>
    </source>
</evidence>
<dbReference type="SUPFAM" id="SSF52343">
    <property type="entry name" value="Ferredoxin reductase-like, C-terminal NADP-linked domain"/>
    <property type="match status" value="1"/>
</dbReference>
<evidence type="ECO:0000256" key="4">
    <source>
        <dbReference type="ARBA" id="ARBA00022617"/>
    </source>
</evidence>
<comment type="cofactor">
    <cofactor evidence="15">
        <name>heme b</name>
        <dbReference type="ChEBI" id="CHEBI:60344"/>
    </cofactor>
    <text evidence="15">Binds 1 heme b (iron(II)-protoporphyrin IX) group per subunit.</text>
</comment>
<evidence type="ECO:0000313" key="19">
    <source>
        <dbReference type="Proteomes" id="UP001157946"/>
    </source>
</evidence>
<evidence type="ECO:0000256" key="9">
    <source>
        <dbReference type="ARBA" id="ARBA00022857"/>
    </source>
</evidence>
<dbReference type="GO" id="GO:0046210">
    <property type="term" value="P:nitric oxide catabolic process"/>
    <property type="evidence" value="ECO:0007669"/>
    <property type="project" value="TreeGrafter"/>
</dbReference>
<comment type="cofactor">
    <cofactor evidence="15">
        <name>FAD</name>
        <dbReference type="ChEBI" id="CHEBI:57692"/>
    </cofactor>
    <text evidence="15">Binds 1 FAD per subunit.</text>
</comment>
<dbReference type="Pfam" id="PF00042">
    <property type="entry name" value="Globin"/>
    <property type="match status" value="1"/>
</dbReference>
<keyword evidence="15" id="KW-0216">Detoxification</keyword>
<dbReference type="PANTHER" id="PTHR43396">
    <property type="entry name" value="FLAVOHEMOPROTEIN"/>
    <property type="match status" value="1"/>
</dbReference>
<keyword evidence="7 15" id="KW-0479">Metal-binding</keyword>
<dbReference type="InterPro" id="IPR000971">
    <property type="entry name" value="Globin"/>
</dbReference>
<organism evidence="18 19">
    <name type="scientific">Laceyella tengchongensis</name>
    <dbReference type="NCBI Taxonomy" id="574699"/>
    <lineage>
        <taxon>Bacteria</taxon>
        <taxon>Bacillati</taxon>
        <taxon>Bacillota</taxon>
        <taxon>Bacilli</taxon>
        <taxon>Bacillales</taxon>
        <taxon>Thermoactinomycetaceae</taxon>
        <taxon>Laceyella</taxon>
    </lineage>
</organism>
<feature type="site" description="Influences the redox potential of the prosthetic heme and FAD groups" evidence="15">
    <location>
        <position position="388"/>
    </location>
</feature>
<dbReference type="Gene3D" id="1.10.490.10">
    <property type="entry name" value="Globins"/>
    <property type="match status" value="1"/>
</dbReference>
<dbReference type="GO" id="GO:0008941">
    <property type="term" value="F:nitric oxide dioxygenase NAD(P)H activity"/>
    <property type="evidence" value="ECO:0007669"/>
    <property type="project" value="UniProtKB-UniRule"/>
</dbReference>
<proteinExistence type="inferred from homology"/>
<name>A0AA46ADM0_9BACL</name>
<dbReference type="GO" id="GO:0071500">
    <property type="term" value="P:cellular response to nitrosative stress"/>
    <property type="evidence" value="ECO:0007669"/>
    <property type="project" value="TreeGrafter"/>
</dbReference>
<dbReference type="InterPro" id="IPR017927">
    <property type="entry name" value="FAD-bd_FR_type"/>
</dbReference>
<dbReference type="PROSITE" id="PS01033">
    <property type="entry name" value="GLOBIN"/>
    <property type="match status" value="1"/>
</dbReference>
<dbReference type="InterPro" id="IPR039261">
    <property type="entry name" value="FNR_nucleotide-bd"/>
</dbReference>
<gene>
    <name evidence="15" type="primary">hmp</name>
    <name evidence="18" type="ORF">SAMN06265361_101682</name>
</gene>
<keyword evidence="19" id="KW-1185">Reference proteome</keyword>
<keyword evidence="9 15" id="KW-0521">NADP</keyword>
<comment type="similarity">
    <text evidence="1 15">In the C-terminal section; belongs to the flavoprotein pyridine nucleotide cytochrome reductase family.</text>
</comment>
<dbReference type="PRINTS" id="PR00409">
    <property type="entry name" value="PHDIOXRDTASE"/>
</dbReference>
<dbReference type="InterPro" id="IPR001709">
    <property type="entry name" value="Flavoprot_Pyr_Nucl_cyt_Rdtase"/>
</dbReference>
<evidence type="ECO:0000256" key="10">
    <source>
        <dbReference type="ARBA" id="ARBA00023002"/>
    </source>
</evidence>
<comment type="domain">
    <text evidence="15">Consists of two distinct domains; an N-terminal heme-containing oxygen-binding domain and a C-terminal reductase domain with binding sites for FAD and NAD(P)H.</text>
</comment>
<dbReference type="GO" id="GO:0071949">
    <property type="term" value="F:FAD binding"/>
    <property type="evidence" value="ECO:0007669"/>
    <property type="project" value="InterPro"/>
</dbReference>
<evidence type="ECO:0000256" key="14">
    <source>
        <dbReference type="ARBA" id="ARBA00049433"/>
    </source>
</evidence>
<dbReference type="GO" id="GO:0046872">
    <property type="term" value="F:metal ion binding"/>
    <property type="evidence" value="ECO:0007669"/>
    <property type="project" value="UniProtKB-KW"/>
</dbReference>
<evidence type="ECO:0000256" key="11">
    <source>
        <dbReference type="ARBA" id="ARBA00023004"/>
    </source>
</evidence>
<dbReference type="Proteomes" id="UP001157946">
    <property type="component" value="Unassembled WGS sequence"/>
</dbReference>
<dbReference type="GO" id="GO:0005344">
    <property type="term" value="F:oxygen carrier activity"/>
    <property type="evidence" value="ECO:0007669"/>
    <property type="project" value="UniProtKB-UniRule"/>
</dbReference>
<dbReference type="HAMAP" id="MF_01252">
    <property type="entry name" value="Hmp"/>
    <property type="match status" value="1"/>
</dbReference>
<dbReference type="Pfam" id="PF00175">
    <property type="entry name" value="NAD_binding_1"/>
    <property type="match status" value="1"/>
</dbReference>
<dbReference type="FunFam" id="3.40.50.80:FF:000010">
    <property type="entry name" value="Flavohemoprotein"/>
    <property type="match status" value="1"/>
</dbReference>
<feature type="binding site" description="proximal binding residue" evidence="15">
    <location>
        <position position="85"/>
    </location>
    <ligand>
        <name>heme b</name>
        <dbReference type="ChEBI" id="CHEBI:60344"/>
    </ligand>
    <ligandPart>
        <name>Fe</name>
        <dbReference type="ChEBI" id="CHEBI:18248"/>
    </ligandPart>
</feature>
<feature type="binding site" evidence="15">
    <location>
        <begin position="269"/>
        <end position="274"/>
    </location>
    <ligand>
        <name>NADP(+)</name>
        <dbReference type="ChEBI" id="CHEBI:58349"/>
    </ligand>
</feature>
<keyword evidence="10 15" id="KW-0560">Oxidoreductase</keyword>
<dbReference type="EMBL" id="FXTU01000001">
    <property type="protein sequence ID" value="SMP06205.1"/>
    <property type="molecule type" value="Genomic_DNA"/>
</dbReference>
<dbReference type="InterPro" id="IPR001433">
    <property type="entry name" value="OxRdtase_FAD/NAD-bd"/>
</dbReference>
<dbReference type="PANTHER" id="PTHR43396:SF3">
    <property type="entry name" value="FLAVOHEMOPROTEIN"/>
    <property type="match status" value="1"/>
</dbReference>
<dbReference type="NCBIfam" id="NF009805">
    <property type="entry name" value="PRK13289.1"/>
    <property type="match status" value="1"/>
</dbReference>
<keyword evidence="5 15" id="KW-0561">Oxygen transport</keyword>
<evidence type="ECO:0000256" key="15">
    <source>
        <dbReference type="HAMAP-Rule" id="MF_01252"/>
    </source>
</evidence>
<keyword evidence="11 15" id="KW-0408">Iron</keyword>
<dbReference type="SUPFAM" id="SSF46458">
    <property type="entry name" value="Globin-like"/>
    <property type="match status" value="1"/>
</dbReference>
<evidence type="ECO:0000256" key="1">
    <source>
        <dbReference type="ARBA" id="ARBA00006401"/>
    </source>
</evidence>
<evidence type="ECO:0000256" key="2">
    <source>
        <dbReference type="ARBA" id="ARBA00008414"/>
    </source>
</evidence>
<accession>A0AA46ADM0</accession>
<evidence type="ECO:0000256" key="7">
    <source>
        <dbReference type="ARBA" id="ARBA00022723"/>
    </source>
</evidence>
<dbReference type="InterPro" id="IPR008333">
    <property type="entry name" value="Cbr1-like_FAD-bd_dom"/>
</dbReference>
<evidence type="ECO:0000256" key="6">
    <source>
        <dbReference type="ARBA" id="ARBA00022630"/>
    </source>
</evidence>